<dbReference type="InterPro" id="IPR001763">
    <property type="entry name" value="Rhodanese-like_dom"/>
</dbReference>
<dbReference type="InterPro" id="IPR045078">
    <property type="entry name" value="TST/MPST-like"/>
</dbReference>
<keyword evidence="5" id="KW-1185">Reference proteome</keyword>
<evidence type="ECO:0000259" key="3">
    <source>
        <dbReference type="PROSITE" id="PS50206"/>
    </source>
</evidence>
<dbReference type="CDD" id="cd01448">
    <property type="entry name" value="TST_Repeat_1"/>
    <property type="match status" value="1"/>
</dbReference>
<proteinExistence type="predicted"/>
<dbReference type="PANTHER" id="PTHR11364">
    <property type="entry name" value="THIOSULFATE SULFERTANSFERASE"/>
    <property type="match status" value="1"/>
</dbReference>
<dbReference type="Pfam" id="PF00581">
    <property type="entry name" value="Rhodanese"/>
    <property type="match status" value="2"/>
</dbReference>
<dbReference type="Proteomes" id="UP000292459">
    <property type="component" value="Unassembled WGS sequence"/>
</dbReference>
<sequence length="279" mass="30475">MTASSLSLPTPLVDIQWLADHLNDPNLVVVDCRFALGDPQQGRVEYLAGHIPGAAYLDLNQDLSSPVEPHGGRHPLPDIDEFVAKLERLGIASQPATSVIAYDATKGAFAARLWWLLRYLGHDAVAVLDGGLPAWQAAQLPLTTEVPERSPGKFAPTLQTDWVVDRSKVIAAQTERQTALIDARSPDRYQGLHEPIDPVAGAVPQALNFFWQTNLNEQGYFKSAAELTQLWQPLPAAEQSIYYCGSGVTACVNLLAQAVMGQAMPRLYVGGWSDWCSYE</sequence>
<dbReference type="OrthoDB" id="9770030at2"/>
<dbReference type="CDD" id="cd01449">
    <property type="entry name" value="TST_Repeat_2"/>
    <property type="match status" value="1"/>
</dbReference>
<dbReference type="SUPFAM" id="SSF52821">
    <property type="entry name" value="Rhodanese/Cell cycle control phosphatase"/>
    <property type="match status" value="2"/>
</dbReference>
<dbReference type="SMART" id="SM00450">
    <property type="entry name" value="RHOD"/>
    <property type="match status" value="2"/>
</dbReference>
<feature type="domain" description="Rhodanese" evidence="3">
    <location>
        <begin position="23"/>
        <end position="144"/>
    </location>
</feature>
<dbReference type="PANTHER" id="PTHR11364:SF27">
    <property type="entry name" value="SULFURTRANSFERASE"/>
    <property type="match status" value="1"/>
</dbReference>
<dbReference type="RefSeq" id="WP_130199501.1">
    <property type="nucleotide sequence ID" value="NZ_QVFV01000005.1"/>
</dbReference>
<name>A0A4Q7E4B6_9CYAN</name>
<reference evidence="4 5" key="1">
    <citation type="submission" date="2018-11" db="EMBL/GenBank/DDBJ databases">
        <title>Whole genome sequencing of an environmental sample.</title>
        <authorList>
            <person name="Sarangi A.N."/>
            <person name="Singh D."/>
            <person name="Tripathy S."/>
        </authorList>
    </citation>
    <scope>NUCLEOTIDE SEQUENCE [LARGE SCALE GENOMIC DNA]</scope>
    <source>
        <strain evidence="4 5">Lakshadweep</strain>
    </source>
</reference>
<gene>
    <name evidence="4" type="ORF">DYY88_17925</name>
</gene>
<dbReference type="FunFam" id="3.40.250.10:FF:000035">
    <property type="entry name" value="Thiosulfate sulfurtransferase"/>
    <property type="match status" value="1"/>
</dbReference>
<dbReference type="PROSITE" id="PS00380">
    <property type="entry name" value="RHODANESE_1"/>
    <property type="match status" value="1"/>
</dbReference>
<feature type="domain" description="Rhodanese" evidence="3">
    <location>
        <begin position="174"/>
        <end position="277"/>
    </location>
</feature>
<organism evidence="4 5">
    <name type="scientific">Leptolyngbya iicbica LK</name>
    <dbReference type="NCBI Taxonomy" id="2294035"/>
    <lineage>
        <taxon>Bacteria</taxon>
        <taxon>Bacillati</taxon>
        <taxon>Cyanobacteriota</taxon>
        <taxon>Cyanophyceae</taxon>
        <taxon>Leptolyngbyales</taxon>
        <taxon>Leptolyngbyaceae</taxon>
        <taxon>Leptolyngbya group</taxon>
        <taxon>Leptolyngbya</taxon>
        <taxon>Leptolyngbya iicbica</taxon>
    </lineage>
</organism>
<dbReference type="InterPro" id="IPR036873">
    <property type="entry name" value="Rhodanese-like_dom_sf"/>
</dbReference>
<dbReference type="EMBL" id="QVFV01000005">
    <property type="protein sequence ID" value="RZM76544.1"/>
    <property type="molecule type" value="Genomic_DNA"/>
</dbReference>
<accession>A0A4Q7E4B6</accession>
<evidence type="ECO:0000256" key="2">
    <source>
        <dbReference type="ARBA" id="ARBA00022737"/>
    </source>
</evidence>
<evidence type="ECO:0000313" key="5">
    <source>
        <dbReference type="Proteomes" id="UP000292459"/>
    </source>
</evidence>
<dbReference type="PROSITE" id="PS50206">
    <property type="entry name" value="RHODANESE_3"/>
    <property type="match status" value="2"/>
</dbReference>
<dbReference type="Gene3D" id="3.40.250.10">
    <property type="entry name" value="Rhodanese-like domain"/>
    <property type="match status" value="2"/>
</dbReference>
<evidence type="ECO:0000256" key="1">
    <source>
        <dbReference type="ARBA" id="ARBA00022679"/>
    </source>
</evidence>
<dbReference type="GO" id="GO:0004792">
    <property type="term" value="F:thiosulfate-cyanide sulfurtransferase activity"/>
    <property type="evidence" value="ECO:0007669"/>
    <property type="project" value="InterPro"/>
</dbReference>
<protein>
    <submittedName>
        <fullName evidence="4">Sulfurtransferase</fullName>
    </submittedName>
</protein>
<keyword evidence="2" id="KW-0677">Repeat</keyword>
<dbReference type="AlphaFoldDB" id="A0A4Q7E4B6"/>
<dbReference type="InterPro" id="IPR001307">
    <property type="entry name" value="Thiosulphate_STrfase_CS"/>
</dbReference>
<keyword evidence="1 4" id="KW-0808">Transferase</keyword>
<evidence type="ECO:0000313" key="4">
    <source>
        <dbReference type="EMBL" id="RZM76544.1"/>
    </source>
</evidence>
<comment type="caution">
    <text evidence="4">The sequence shown here is derived from an EMBL/GenBank/DDBJ whole genome shotgun (WGS) entry which is preliminary data.</text>
</comment>